<name>A0ABW3ZZ14_9BACI</name>
<accession>A0ABW3ZZ14</accession>
<feature type="domain" description="Asparagine synthetase" evidence="5">
    <location>
        <begin position="237"/>
        <end position="452"/>
    </location>
</feature>
<comment type="caution">
    <text evidence="6">The sequence shown here is derived from an EMBL/GenBank/DDBJ whole genome shotgun (WGS) entry which is preliminary data.</text>
</comment>
<keyword evidence="7" id="KW-1185">Reference proteome</keyword>
<dbReference type="Gene3D" id="3.60.20.10">
    <property type="entry name" value="Glutamine Phosphoribosylpyrophosphate, subunit 1, domain 1"/>
    <property type="match status" value="1"/>
</dbReference>
<keyword evidence="3" id="KW-0028">Amino-acid biosynthesis</keyword>
<proteinExistence type="predicted"/>
<evidence type="ECO:0000259" key="5">
    <source>
        <dbReference type="Pfam" id="PF00733"/>
    </source>
</evidence>
<gene>
    <name evidence="6" type="ORF">ACFQ4A_18895</name>
</gene>
<evidence type="ECO:0000313" key="7">
    <source>
        <dbReference type="Proteomes" id="UP001597178"/>
    </source>
</evidence>
<dbReference type="EC" id="6.3.5.4" evidence="2"/>
<evidence type="ECO:0000256" key="4">
    <source>
        <dbReference type="ARBA" id="ARBA00048741"/>
    </source>
</evidence>
<dbReference type="InterPro" id="IPR001962">
    <property type="entry name" value="Asn_synthase"/>
</dbReference>
<keyword evidence="3" id="KW-0061">Asparagine biosynthesis</keyword>
<dbReference type="InterPro" id="IPR029055">
    <property type="entry name" value="Ntn_hydrolases_N"/>
</dbReference>
<sequence>MSDFIFSRRPVDKGKLAEAIKGIYHQDWPEVHEFHGEWGSLAVSHNLYNGFQPYETNTSICVVIGGPVLYFRDNTFLENGSDVAGTHSIYRRVRDGKMRWDDDVSGPFAVLMIDKQSSKVICVTDLMSFIPVYTYENTEMVMLATHVDMLAEASGQLEQVDAVSIVDFLLHGVVTFPYTVYTTIRQIAPASEHVMRDSTAGWRHEPYWIPDETYHYSSIQEAAQDLQRHVQHDIQKLTHNVTEVAQFISGGEDSRVIASLLTENADQTPNGFIFLDSMNREGRQAKKAASAYGVEFHLTTRDKLHYLTMLPPSSDLAGGGSQYFHAHTYGFHQRCQLNTYTAVFGGLFSDALLKGARIQKLRGSSRLPFLPQVKQPGHSRRTPVRSRLFSTDVLGALTERRQEHWQYVKQFRPGSADEWFQLWPSSMNMNIPNWHVNRRLFRSYEPFMVNDVVKISAAVPQRWKLNRRLFHKAFKWQLKPTKWLLHSEGRLPYFPWYVNAFVEFVMWAVREAGVRTGRIKGHQGPWAAWQTVMKSPEWQQALTKYASGRYPPVPGMNKTNPHSMVQELEEIQQINLMQTLYRQHQRKGRS</sequence>
<organism evidence="6 7">
    <name type="scientific">Lentibacillus salinarum</name>
    <dbReference type="NCBI Taxonomy" id="446820"/>
    <lineage>
        <taxon>Bacteria</taxon>
        <taxon>Bacillati</taxon>
        <taxon>Bacillota</taxon>
        <taxon>Bacilli</taxon>
        <taxon>Bacillales</taxon>
        <taxon>Bacillaceae</taxon>
        <taxon>Lentibacillus</taxon>
    </lineage>
</organism>
<evidence type="ECO:0000256" key="2">
    <source>
        <dbReference type="ARBA" id="ARBA00012737"/>
    </source>
</evidence>
<dbReference type="PANTHER" id="PTHR43284:SF1">
    <property type="entry name" value="ASPARAGINE SYNTHETASE"/>
    <property type="match status" value="1"/>
</dbReference>
<dbReference type="SUPFAM" id="SSF52402">
    <property type="entry name" value="Adenine nucleotide alpha hydrolases-like"/>
    <property type="match status" value="1"/>
</dbReference>
<dbReference type="PANTHER" id="PTHR43284">
    <property type="entry name" value="ASPARAGINE SYNTHETASE (GLUTAMINE-HYDROLYZING)"/>
    <property type="match status" value="1"/>
</dbReference>
<comment type="catalytic activity">
    <reaction evidence="4">
        <text>L-aspartate + L-glutamine + ATP + H2O = L-asparagine + L-glutamate + AMP + diphosphate + H(+)</text>
        <dbReference type="Rhea" id="RHEA:12228"/>
        <dbReference type="ChEBI" id="CHEBI:15377"/>
        <dbReference type="ChEBI" id="CHEBI:15378"/>
        <dbReference type="ChEBI" id="CHEBI:29985"/>
        <dbReference type="ChEBI" id="CHEBI:29991"/>
        <dbReference type="ChEBI" id="CHEBI:30616"/>
        <dbReference type="ChEBI" id="CHEBI:33019"/>
        <dbReference type="ChEBI" id="CHEBI:58048"/>
        <dbReference type="ChEBI" id="CHEBI:58359"/>
        <dbReference type="ChEBI" id="CHEBI:456215"/>
        <dbReference type="EC" id="6.3.5.4"/>
    </reaction>
</comment>
<evidence type="ECO:0000256" key="3">
    <source>
        <dbReference type="ARBA" id="ARBA00022888"/>
    </source>
</evidence>
<dbReference type="EMBL" id="JBHTNH010000061">
    <property type="protein sequence ID" value="MFD1363676.1"/>
    <property type="molecule type" value="Genomic_DNA"/>
</dbReference>
<protein>
    <recommendedName>
        <fullName evidence="2">asparagine synthase (glutamine-hydrolyzing)</fullName>
        <ecNumber evidence="2">6.3.5.4</ecNumber>
    </recommendedName>
</protein>
<comment type="pathway">
    <text evidence="1">Amino-acid biosynthesis; L-asparagine biosynthesis; L-asparagine from L-aspartate (L-Gln route): step 1/1.</text>
</comment>
<dbReference type="InterPro" id="IPR051786">
    <property type="entry name" value="ASN_synthetase/amidase"/>
</dbReference>
<dbReference type="SUPFAM" id="SSF56235">
    <property type="entry name" value="N-terminal nucleophile aminohydrolases (Ntn hydrolases)"/>
    <property type="match status" value="1"/>
</dbReference>
<evidence type="ECO:0000256" key="1">
    <source>
        <dbReference type="ARBA" id="ARBA00005187"/>
    </source>
</evidence>
<evidence type="ECO:0000313" key="6">
    <source>
        <dbReference type="EMBL" id="MFD1363676.1"/>
    </source>
</evidence>
<dbReference type="InterPro" id="IPR014729">
    <property type="entry name" value="Rossmann-like_a/b/a_fold"/>
</dbReference>
<reference evidence="7" key="1">
    <citation type="journal article" date="2019" name="Int. J. Syst. Evol. Microbiol.">
        <title>The Global Catalogue of Microorganisms (GCM) 10K type strain sequencing project: providing services to taxonomists for standard genome sequencing and annotation.</title>
        <authorList>
            <consortium name="The Broad Institute Genomics Platform"/>
            <consortium name="The Broad Institute Genome Sequencing Center for Infectious Disease"/>
            <person name="Wu L."/>
            <person name="Ma J."/>
        </authorList>
    </citation>
    <scope>NUCLEOTIDE SEQUENCE [LARGE SCALE GENOMIC DNA]</scope>
    <source>
        <strain evidence="7">CCUG 54822</strain>
    </source>
</reference>
<dbReference type="Pfam" id="PF00733">
    <property type="entry name" value="Asn_synthase"/>
    <property type="match status" value="1"/>
</dbReference>
<dbReference type="Proteomes" id="UP001597178">
    <property type="component" value="Unassembled WGS sequence"/>
</dbReference>
<dbReference type="Gene3D" id="3.40.50.620">
    <property type="entry name" value="HUPs"/>
    <property type="match status" value="1"/>
</dbReference>